<dbReference type="InterPro" id="IPR045621">
    <property type="entry name" value="BPD_transp_1_N"/>
</dbReference>
<dbReference type="PANTHER" id="PTHR43376:SF1">
    <property type="entry name" value="OLIGOPEPTIDE TRANSPORT SYSTEM PERMEASE PROTEIN"/>
    <property type="match status" value="1"/>
</dbReference>
<organism evidence="9 10">
    <name type="scientific">Meiothermus hypogaeus NBRC 106114</name>
    <dbReference type="NCBI Taxonomy" id="1227553"/>
    <lineage>
        <taxon>Bacteria</taxon>
        <taxon>Thermotogati</taxon>
        <taxon>Deinococcota</taxon>
        <taxon>Deinococci</taxon>
        <taxon>Thermales</taxon>
        <taxon>Thermaceae</taxon>
        <taxon>Meiothermus</taxon>
    </lineage>
</organism>
<dbReference type="EMBL" id="BJXL01000126">
    <property type="protein sequence ID" value="GEM84736.1"/>
    <property type="molecule type" value="Genomic_DNA"/>
</dbReference>
<keyword evidence="6 7" id="KW-0472">Membrane</keyword>
<dbReference type="Pfam" id="PF19300">
    <property type="entry name" value="BPD_transp_1_N"/>
    <property type="match status" value="1"/>
</dbReference>
<keyword evidence="3" id="KW-1003">Cell membrane</keyword>
<dbReference type="InterPro" id="IPR000515">
    <property type="entry name" value="MetI-like"/>
</dbReference>
<dbReference type="GO" id="GO:0055085">
    <property type="term" value="P:transmembrane transport"/>
    <property type="evidence" value="ECO:0007669"/>
    <property type="project" value="InterPro"/>
</dbReference>
<feature type="transmembrane region" description="Helical" evidence="7">
    <location>
        <begin position="286"/>
        <end position="312"/>
    </location>
</feature>
<evidence type="ECO:0000256" key="2">
    <source>
        <dbReference type="ARBA" id="ARBA00022448"/>
    </source>
</evidence>
<dbReference type="Gene3D" id="1.10.3720.10">
    <property type="entry name" value="MetI-like"/>
    <property type="match status" value="1"/>
</dbReference>
<evidence type="ECO:0000256" key="3">
    <source>
        <dbReference type="ARBA" id="ARBA00022475"/>
    </source>
</evidence>
<evidence type="ECO:0000313" key="10">
    <source>
        <dbReference type="Proteomes" id="UP000321197"/>
    </source>
</evidence>
<dbReference type="InterPro" id="IPR035906">
    <property type="entry name" value="MetI-like_sf"/>
</dbReference>
<dbReference type="AlphaFoldDB" id="A0A511R6V3"/>
<comment type="caution">
    <text evidence="9">The sequence shown here is derived from an EMBL/GenBank/DDBJ whole genome shotgun (WGS) entry which is preliminary data.</text>
</comment>
<evidence type="ECO:0000313" key="9">
    <source>
        <dbReference type="EMBL" id="GEM84736.1"/>
    </source>
</evidence>
<feature type="domain" description="ABC transmembrane type-1" evidence="8">
    <location>
        <begin position="94"/>
        <end position="305"/>
    </location>
</feature>
<proteinExistence type="inferred from homology"/>
<dbReference type="SUPFAM" id="SSF161098">
    <property type="entry name" value="MetI-like"/>
    <property type="match status" value="1"/>
</dbReference>
<keyword evidence="5 7" id="KW-1133">Transmembrane helix</keyword>
<dbReference type="Pfam" id="PF00528">
    <property type="entry name" value="BPD_transp_1"/>
    <property type="match status" value="1"/>
</dbReference>
<name>A0A511R6V3_9DEIN</name>
<evidence type="ECO:0000256" key="4">
    <source>
        <dbReference type="ARBA" id="ARBA00022692"/>
    </source>
</evidence>
<feature type="transmembrane region" description="Helical" evidence="7">
    <location>
        <begin position="7"/>
        <end position="26"/>
    </location>
</feature>
<keyword evidence="2 7" id="KW-0813">Transport</keyword>
<dbReference type="GO" id="GO:0005886">
    <property type="term" value="C:plasma membrane"/>
    <property type="evidence" value="ECO:0007669"/>
    <property type="project" value="UniProtKB-SubCell"/>
</dbReference>
<accession>A0A511R6V3</accession>
<feature type="transmembrane region" description="Helical" evidence="7">
    <location>
        <begin position="244"/>
        <end position="266"/>
    </location>
</feature>
<dbReference type="Proteomes" id="UP000321197">
    <property type="component" value="Unassembled WGS sequence"/>
</dbReference>
<evidence type="ECO:0000256" key="7">
    <source>
        <dbReference type="RuleBase" id="RU363032"/>
    </source>
</evidence>
<feature type="transmembrane region" description="Helical" evidence="7">
    <location>
        <begin position="186"/>
        <end position="205"/>
    </location>
</feature>
<comment type="similarity">
    <text evidence="7">Belongs to the binding-protein-dependent transport system permease family.</text>
</comment>
<comment type="subcellular location">
    <subcellularLocation>
        <location evidence="1 7">Cell membrane</location>
        <topology evidence="1 7">Multi-pass membrane protein</topology>
    </subcellularLocation>
</comment>
<evidence type="ECO:0000256" key="6">
    <source>
        <dbReference type="ARBA" id="ARBA00023136"/>
    </source>
</evidence>
<dbReference type="RefSeq" id="WP_119341583.1">
    <property type="nucleotide sequence ID" value="NZ_BJXL01000126.1"/>
</dbReference>
<feature type="transmembrane region" description="Helical" evidence="7">
    <location>
        <begin position="132"/>
        <end position="156"/>
    </location>
</feature>
<dbReference type="PROSITE" id="PS50928">
    <property type="entry name" value="ABC_TM1"/>
    <property type="match status" value="1"/>
</dbReference>
<gene>
    <name evidence="9" type="ORF">MHY01S_29020</name>
</gene>
<sequence>MLLRSLPYLLVFVLALGINFFLPRAMPGSPLLYILGEEVGRLSPEERQRVLVQYGLERPLLEQFGLYLGRLVRGDLGQSFQSRQPVLQIIFERLPWTLLLSGTALLLSSGLGLLLGVLSARYRGGLLDRTSYVGAVLLDAMPGFWLGMLLIALFAVHWPLLPVYGAHTAWANLEGWSWVLDILRHLVLPALTLTLTSLAGLYLVVRYAMIDTLHQDYVRTARAKGLPERQVVFKHALRNAALPIVTLFMLSLGSLVAGAVVVETVFSYPGLGRLLYEAASARDFPVLQGLLLFFSLSVVVFNLLAEVLYTWLDPRVRHAEG</sequence>
<dbReference type="CDD" id="cd06261">
    <property type="entry name" value="TM_PBP2"/>
    <property type="match status" value="1"/>
</dbReference>
<evidence type="ECO:0000256" key="5">
    <source>
        <dbReference type="ARBA" id="ARBA00022989"/>
    </source>
</evidence>
<protein>
    <submittedName>
        <fullName evidence="9">Peptide ABC transporter permease</fullName>
    </submittedName>
</protein>
<evidence type="ECO:0000259" key="8">
    <source>
        <dbReference type="PROSITE" id="PS50928"/>
    </source>
</evidence>
<dbReference type="OrthoDB" id="24153at2"/>
<evidence type="ECO:0000256" key="1">
    <source>
        <dbReference type="ARBA" id="ARBA00004651"/>
    </source>
</evidence>
<dbReference type="PANTHER" id="PTHR43376">
    <property type="entry name" value="OLIGOPEPTIDE TRANSPORT SYSTEM PERMEASE PROTEIN"/>
    <property type="match status" value="1"/>
</dbReference>
<keyword evidence="4 7" id="KW-0812">Transmembrane</keyword>
<reference evidence="9 10" key="1">
    <citation type="submission" date="2019-07" db="EMBL/GenBank/DDBJ databases">
        <title>Whole genome shotgun sequence of Meiothermus hypogaeus NBRC 106114.</title>
        <authorList>
            <person name="Hosoyama A."/>
            <person name="Uohara A."/>
            <person name="Ohji S."/>
            <person name="Ichikawa N."/>
        </authorList>
    </citation>
    <scope>NUCLEOTIDE SEQUENCE [LARGE SCALE GENOMIC DNA]</scope>
    <source>
        <strain evidence="9 10">NBRC 106114</strain>
    </source>
</reference>
<feature type="transmembrane region" description="Helical" evidence="7">
    <location>
        <begin position="96"/>
        <end position="120"/>
    </location>
</feature>